<reference evidence="2" key="2">
    <citation type="submission" date="2020-09" db="EMBL/GenBank/DDBJ databases">
        <authorList>
            <person name="Sun Q."/>
            <person name="Ohkuma M."/>
        </authorList>
    </citation>
    <scope>NUCLEOTIDE SEQUENCE</scope>
    <source>
        <strain evidence="2">JCM 4391</strain>
    </source>
</reference>
<feature type="transmembrane region" description="Helical" evidence="1">
    <location>
        <begin position="67"/>
        <end position="88"/>
    </location>
</feature>
<organism evidence="2 3">
    <name type="scientific">Streptomyces lavendofoliae</name>
    <dbReference type="NCBI Taxonomy" id="67314"/>
    <lineage>
        <taxon>Bacteria</taxon>
        <taxon>Bacillati</taxon>
        <taxon>Actinomycetota</taxon>
        <taxon>Actinomycetes</taxon>
        <taxon>Kitasatosporales</taxon>
        <taxon>Streptomycetaceae</taxon>
        <taxon>Streptomyces</taxon>
    </lineage>
</organism>
<gene>
    <name evidence="2" type="ORF">GCM10010274_23740</name>
</gene>
<evidence type="ECO:0000313" key="3">
    <source>
        <dbReference type="Proteomes" id="UP000636661"/>
    </source>
</evidence>
<keyword evidence="1" id="KW-0472">Membrane</keyword>
<keyword evidence="1" id="KW-0812">Transmembrane</keyword>
<keyword evidence="3" id="KW-1185">Reference proteome</keyword>
<feature type="transmembrane region" description="Helical" evidence="1">
    <location>
        <begin position="140"/>
        <end position="161"/>
    </location>
</feature>
<feature type="transmembrane region" description="Helical" evidence="1">
    <location>
        <begin position="109"/>
        <end position="134"/>
    </location>
</feature>
<protein>
    <submittedName>
        <fullName evidence="2">Uncharacterized protein</fullName>
    </submittedName>
</protein>
<keyword evidence="1" id="KW-1133">Transmembrane helix</keyword>
<name>A0A918HXP4_9ACTN</name>
<dbReference type="AlphaFoldDB" id="A0A918HXP4"/>
<sequence>MTTTTTATRHDRRMYAIMNRPGAQAMSRTAARRRGWVAAHIALTAAGVAFWLGSVHAGPRWVPFGLLAVIVPWCVAMGVINGATRGLLQLRGRMLDERQYAERDRVRSLAHRITLVLLFAGAAGAGTATLLAGVRFDGGALFPVLFALLVTHWMLPSWVACLRVRDDAPDEVLDTTGGH</sequence>
<accession>A0A918HXP4</accession>
<evidence type="ECO:0000313" key="2">
    <source>
        <dbReference type="EMBL" id="GGU35706.1"/>
    </source>
</evidence>
<dbReference type="EMBL" id="BMTP01000005">
    <property type="protein sequence ID" value="GGU35706.1"/>
    <property type="molecule type" value="Genomic_DNA"/>
</dbReference>
<evidence type="ECO:0000256" key="1">
    <source>
        <dbReference type="SAM" id="Phobius"/>
    </source>
</evidence>
<dbReference type="Proteomes" id="UP000636661">
    <property type="component" value="Unassembled WGS sequence"/>
</dbReference>
<proteinExistence type="predicted"/>
<dbReference type="RefSeq" id="WP_229890904.1">
    <property type="nucleotide sequence ID" value="NZ_BMTP01000005.1"/>
</dbReference>
<reference evidence="2" key="1">
    <citation type="journal article" date="2014" name="Int. J. Syst. Evol. Microbiol.">
        <title>Complete genome sequence of Corynebacterium casei LMG S-19264T (=DSM 44701T), isolated from a smear-ripened cheese.</title>
        <authorList>
            <consortium name="US DOE Joint Genome Institute (JGI-PGF)"/>
            <person name="Walter F."/>
            <person name="Albersmeier A."/>
            <person name="Kalinowski J."/>
            <person name="Ruckert C."/>
        </authorList>
    </citation>
    <scope>NUCLEOTIDE SEQUENCE</scope>
    <source>
        <strain evidence="2">JCM 4391</strain>
    </source>
</reference>
<comment type="caution">
    <text evidence="2">The sequence shown here is derived from an EMBL/GenBank/DDBJ whole genome shotgun (WGS) entry which is preliminary data.</text>
</comment>